<name>A0A6J1EWT7_CUCMO</name>
<evidence type="ECO:0000256" key="1">
    <source>
        <dbReference type="ARBA" id="ARBA00010515"/>
    </source>
</evidence>
<evidence type="ECO:0000313" key="4">
    <source>
        <dbReference type="RefSeq" id="XP_022932482.1"/>
    </source>
</evidence>
<dbReference type="Pfam" id="PF07859">
    <property type="entry name" value="Abhydrolase_3"/>
    <property type="match status" value="1"/>
</dbReference>
<accession>A0A6J1EWT7</accession>
<dbReference type="GO" id="GO:0009860">
    <property type="term" value="P:pollen tube growth"/>
    <property type="evidence" value="ECO:0007669"/>
    <property type="project" value="TreeGrafter"/>
</dbReference>
<organism evidence="3 4">
    <name type="scientific">Cucurbita moschata</name>
    <name type="common">Winter crookneck squash</name>
    <name type="synonym">Cucurbita pepo var. moschata</name>
    <dbReference type="NCBI Taxonomy" id="3662"/>
    <lineage>
        <taxon>Eukaryota</taxon>
        <taxon>Viridiplantae</taxon>
        <taxon>Streptophyta</taxon>
        <taxon>Embryophyta</taxon>
        <taxon>Tracheophyta</taxon>
        <taxon>Spermatophyta</taxon>
        <taxon>Magnoliopsida</taxon>
        <taxon>eudicotyledons</taxon>
        <taxon>Gunneridae</taxon>
        <taxon>Pentapetalae</taxon>
        <taxon>rosids</taxon>
        <taxon>fabids</taxon>
        <taxon>Cucurbitales</taxon>
        <taxon>Cucurbitaceae</taxon>
        <taxon>Cucurbiteae</taxon>
        <taxon>Cucurbita</taxon>
    </lineage>
</organism>
<sequence>MSSSPEIPTSTLRLPWKHRLMLRLGTIATNTFCRSDFTINRWLTGILDRRTPPSSIPIDGVSSSDLLIDPSRNLWVRIFTPIDAVQSLPVIFYYHGGGFAFSYADSSLYHTTAHQFAKQLRAVVISVNYRLAPEFRFPCQYDDGFDALKFIDEIDDGTLPASADLGRSFILGESAGGNLGHHVAVRASEYAFKKLKLIGFIATQPFFGAEERTESEIRLCNQAPLSLRLSDWFWKAFLPVGSDRDHAAANVFGPNGRDISGVERFPATVVLVGGFDLLQDGQRRYYEGLKRMGKEVKMVELPNAIHGFFCFPDLPEYSSMIQEVRDFIAAQWQNCNKEGLVVQ</sequence>
<dbReference type="GeneID" id="111438887"/>
<comment type="similarity">
    <text evidence="1">Belongs to the 'GDXG' lipolytic enzyme family.</text>
</comment>
<dbReference type="RefSeq" id="XP_022932482.1">
    <property type="nucleotide sequence ID" value="XM_023076714.1"/>
</dbReference>
<protein>
    <submittedName>
        <fullName evidence="4">Probable carboxylesterase 18</fullName>
    </submittedName>
</protein>
<dbReference type="PANTHER" id="PTHR23024:SF24">
    <property type="entry name" value="ALPHA_BETA HYDROLASE FOLD-3 DOMAIN-CONTAINING PROTEIN"/>
    <property type="match status" value="1"/>
</dbReference>
<evidence type="ECO:0000259" key="2">
    <source>
        <dbReference type="Pfam" id="PF07859"/>
    </source>
</evidence>
<gene>
    <name evidence="4" type="primary">LOC111438887</name>
</gene>
<dbReference type="InterPro" id="IPR013094">
    <property type="entry name" value="AB_hydrolase_3"/>
</dbReference>
<dbReference type="Proteomes" id="UP000504609">
    <property type="component" value="Unplaced"/>
</dbReference>
<feature type="domain" description="Alpha/beta hydrolase fold-3" evidence="2">
    <location>
        <begin position="91"/>
        <end position="309"/>
    </location>
</feature>
<proteinExistence type="inferred from homology"/>
<evidence type="ECO:0000313" key="3">
    <source>
        <dbReference type="Proteomes" id="UP000504609"/>
    </source>
</evidence>
<dbReference type="InterPro" id="IPR050466">
    <property type="entry name" value="Carboxylest/Gibb_receptor"/>
</dbReference>
<dbReference type="InterPro" id="IPR029058">
    <property type="entry name" value="AB_hydrolase_fold"/>
</dbReference>
<reference evidence="4" key="1">
    <citation type="submission" date="2025-08" db="UniProtKB">
        <authorList>
            <consortium name="RefSeq"/>
        </authorList>
    </citation>
    <scope>IDENTIFICATION</scope>
    <source>
        <tissue evidence="4">Young leaves</tissue>
    </source>
</reference>
<dbReference type="GO" id="GO:0052689">
    <property type="term" value="F:carboxylic ester hydrolase activity"/>
    <property type="evidence" value="ECO:0007669"/>
    <property type="project" value="TreeGrafter"/>
</dbReference>
<dbReference type="SUPFAM" id="SSF53474">
    <property type="entry name" value="alpha/beta-Hydrolases"/>
    <property type="match status" value="1"/>
</dbReference>
<dbReference type="Gene3D" id="3.40.50.1820">
    <property type="entry name" value="alpha/beta hydrolase"/>
    <property type="match status" value="1"/>
</dbReference>
<dbReference type="AlphaFoldDB" id="A0A6J1EWT7"/>
<dbReference type="PANTHER" id="PTHR23024">
    <property type="entry name" value="ARYLACETAMIDE DEACETYLASE"/>
    <property type="match status" value="1"/>
</dbReference>
<keyword evidence="3" id="KW-1185">Reference proteome</keyword>
<dbReference type="KEGG" id="cmos:111438887"/>